<organism evidence="1 2">
    <name type="scientific">Maribacter vaceletii</name>
    <dbReference type="NCBI Taxonomy" id="1206816"/>
    <lineage>
        <taxon>Bacteria</taxon>
        <taxon>Pseudomonadati</taxon>
        <taxon>Bacteroidota</taxon>
        <taxon>Flavobacteriia</taxon>
        <taxon>Flavobacteriales</taxon>
        <taxon>Flavobacteriaceae</taxon>
        <taxon>Maribacter</taxon>
    </lineage>
</organism>
<dbReference type="EMBL" id="RBIQ01000009">
    <property type="protein sequence ID" value="RKR12312.1"/>
    <property type="molecule type" value="Genomic_DNA"/>
</dbReference>
<dbReference type="OrthoDB" id="1445945at2"/>
<sequence>MECIKYSSIIVFVFSCFVSFSQDCTLNVGGGNVETIVSVFQLNTNQKNKLEDLKAAYGLEAKTIEDEIEKLLEEHPQSTPQELELLGNKYLVLKNKLADKAEETDLKLLESFNEKQYNRYIELCKEAYRKPFVITPVVYKDSIAPK</sequence>
<comment type="caution">
    <text evidence="1">The sequence shown here is derived from an EMBL/GenBank/DDBJ whole genome shotgun (WGS) entry which is preliminary data.</text>
</comment>
<dbReference type="Proteomes" id="UP000269412">
    <property type="component" value="Unassembled WGS sequence"/>
</dbReference>
<proteinExistence type="predicted"/>
<evidence type="ECO:0000313" key="1">
    <source>
        <dbReference type="EMBL" id="RKR12312.1"/>
    </source>
</evidence>
<dbReference type="PROSITE" id="PS51257">
    <property type="entry name" value="PROKAR_LIPOPROTEIN"/>
    <property type="match status" value="1"/>
</dbReference>
<reference evidence="1 2" key="1">
    <citation type="submission" date="2018-10" db="EMBL/GenBank/DDBJ databases">
        <title>Genomic Encyclopedia of Archaeal and Bacterial Type Strains, Phase II (KMG-II): from individual species to whole genera.</title>
        <authorList>
            <person name="Goeker M."/>
        </authorList>
    </citation>
    <scope>NUCLEOTIDE SEQUENCE [LARGE SCALE GENOMIC DNA]</scope>
    <source>
        <strain evidence="1 2">DSM 25230</strain>
    </source>
</reference>
<keyword evidence="2" id="KW-1185">Reference proteome</keyword>
<dbReference type="RefSeq" id="WP_121068262.1">
    <property type="nucleotide sequence ID" value="NZ_RBIQ01000009.1"/>
</dbReference>
<name>A0A495E5U7_9FLAO</name>
<gene>
    <name evidence="1" type="ORF">CLV91_2438</name>
</gene>
<protein>
    <submittedName>
        <fullName evidence="1">Uncharacterized protein</fullName>
    </submittedName>
</protein>
<evidence type="ECO:0000313" key="2">
    <source>
        <dbReference type="Proteomes" id="UP000269412"/>
    </source>
</evidence>
<dbReference type="AlphaFoldDB" id="A0A495E5U7"/>
<accession>A0A495E5U7</accession>